<dbReference type="EMBL" id="MU006060">
    <property type="protein sequence ID" value="KAF2857195.1"/>
    <property type="molecule type" value="Genomic_DNA"/>
</dbReference>
<name>A0A6A7BR06_9PEZI</name>
<feature type="region of interest" description="Disordered" evidence="3">
    <location>
        <begin position="28"/>
        <end position="47"/>
    </location>
</feature>
<dbReference type="InterPro" id="IPR035437">
    <property type="entry name" value="SNase_OB-fold_sf"/>
</dbReference>
<sequence length="223" mass="24388">MQPRQRAGCRRPHVRRWGAPSLGRAYRRYPSALPGHPGARRRSERRARAALRMKTAILLALVALAACGAAEPGHEPAQDLTGRGRALDGDTISIDFRFSGADAFERKQLCQISSGCYPCGKLAQDATARMLRSGEATIRLVGSSSYGRPVAVVSVNGSDLGEQLIAQGWAVPATKYLRSDPDRAGRYMSAYEDARTNKRGAHAGAWIDPEKWRRGERLTCERA</sequence>
<protein>
    <recommendedName>
        <fullName evidence="1">Probable endonuclease LCL3</fullName>
    </recommendedName>
    <alternativeName>
        <fullName evidence="2">Probable endonuclease lcl3</fullName>
    </alternativeName>
</protein>
<evidence type="ECO:0000313" key="5">
    <source>
        <dbReference type="EMBL" id="KAF2857195.1"/>
    </source>
</evidence>
<dbReference type="Gene3D" id="2.40.50.90">
    <property type="match status" value="1"/>
</dbReference>
<dbReference type="SUPFAM" id="SSF50199">
    <property type="entry name" value="Staphylococcal nuclease"/>
    <property type="match status" value="1"/>
</dbReference>
<dbReference type="AlphaFoldDB" id="A0A6A7BR06"/>
<reference evidence="5" key="1">
    <citation type="journal article" date="2020" name="Stud. Mycol.">
        <title>101 Dothideomycetes genomes: a test case for predicting lifestyles and emergence of pathogens.</title>
        <authorList>
            <person name="Haridas S."/>
            <person name="Albert R."/>
            <person name="Binder M."/>
            <person name="Bloem J."/>
            <person name="Labutti K."/>
            <person name="Salamov A."/>
            <person name="Andreopoulos B."/>
            <person name="Baker S."/>
            <person name="Barry K."/>
            <person name="Bills G."/>
            <person name="Bluhm B."/>
            <person name="Cannon C."/>
            <person name="Castanera R."/>
            <person name="Culley D."/>
            <person name="Daum C."/>
            <person name="Ezra D."/>
            <person name="Gonzalez J."/>
            <person name="Henrissat B."/>
            <person name="Kuo A."/>
            <person name="Liang C."/>
            <person name="Lipzen A."/>
            <person name="Lutzoni F."/>
            <person name="Magnuson J."/>
            <person name="Mondo S."/>
            <person name="Nolan M."/>
            <person name="Ohm R."/>
            <person name="Pangilinan J."/>
            <person name="Park H.-J."/>
            <person name="Ramirez L."/>
            <person name="Alfaro M."/>
            <person name="Sun H."/>
            <person name="Tritt A."/>
            <person name="Yoshinaga Y."/>
            <person name="Zwiers L.-H."/>
            <person name="Turgeon B."/>
            <person name="Goodwin S."/>
            <person name="Spatafora J."/>
            <person name="Crous P."/>
            <person name="Grigoriev I."/>
        </authorList>
    </citation>
    <scope>NUCLEOTIDE SEQUENCE</scope>
    <source>
        <strain evidence="5">CBS 480.64</strain>
    </source>
</reference>
<proteinExistence type="predicted"/>
<dbReference type="SMART" id="SM00318">
    <property type="entry name" value="SNc"/>
    <property type="match status" value="1"/>
</dbReference>
<dbReference type="OrthoDB" id="430293at2759"/>
<dbReference type="Pfam" id="PF00565">
    <property type="entry name" value="SNase"/>
    <property type="match status" value="1"/>
</dbReference>
<evidence type="ECO:0000313" key="6">
    <source>
        <dbReference type="Proteomes" id="UP000799421"/>
    </source>
</evidence>
<gene>
    <name evidence="5" type="ORF">K470DRAFT_273510</name>
</gene>
<feature type="domain" description="TNase-like" evidence="4">
    <location>
        <begin position="78"/>
        <end position="204"/>
    </location>
</feature>
<evidence type="ECO:0000256" key="2">
    <source>
        <dbReference type="ARBA" id="ARBA00014651"/>
    </source>
</evidence>
<evidence type="ECO:0000256" key="3">
    <source>
        <dbReference type="SAM" id="MobiDB-lite"/>
    </source>
</evidence>
<dbReference type="InterPro" id="IPR016071">
    <property type="entry name" value="Staphylococal_nuclease_OB-fold"/>
</dbReference>
<keyword evidence="6" id="KW-1185">Reference proteome</keyword>
<evidence type="ECO:0000259" key="4">
    <source>
        <dbReference type="SMART" id="SM00318"/>
    </source>
</evidence>
<accession>A0A6A7BR06</accession>
<organism evidence="5 6">
    <name type="scientific">Piedraia hortae CBS 480.64</name>
    <dbReference type="NCBI Taxonomy" id="1314780"/>
    <lineage>
        <taxon>Eukaryota</taxon>
        <taxon>Fungi</taxon>
        <taxon>Dikarya</taxon>
        <taxon>Ascomycota</taxon>
        <taxon>Pezizomycotina</taxon>
        <taxon>Dothideomycetes</taxon>
        <taxon>Dothideomycetidae</taxon>
        <taxon>Capnodiales</taxon>
        <taxon>Piedraiaceae</taxon>
        <taxon>Piedraia</taxon>
    </lineage>
</organism>
<evidence type="ECO:0000256" key="1">
    <source>
        <dbReference type="ARBA" id="ARBA00013404"/>
    </source>
</evidence>
<feature type="compositionally biased region" description="Basic residues" evidence="3">
    <location>
        <begin position="38"/>
        <end position="47"/>
    </location>
</feature>
<dbReference type="Proteomes" id="UP000799421">
    <property type="component" value="Unassembled WGS sequence"/>
</dbReference>